<dbReference type="SUPFAM" id="SSF56801">
    <property type="entry name" value="Acetyl-CoA synthetase-like"/>
    <property type="match status" value="1"/>
</dbReference>
<evidence type="ECO:0000313" key="4">
    <source>
        <dbReference type="Proteomes" id="UP000028045"/>
    </source>
</evidence>
<dbReference type="PANTHER" id="PTHR24096:SF422">
    <property type="entry name" value="BCDNA.GH02901"/>
    <property type="match status" value="1"/>
</dbReference>
<dbReference type="GO" id="GO:0016405">
    <property type="term" value="F:CoA-ligase activity"/>
    <property type="evidence" value="ECO:0007669"/>
    <property type="project" value="TreeGrafter"/>
</dbReference>
<dbReference type="Pfam" id="PF00501">
    <property type="entry name" value="AMP-binding"/>
    <property type="match status" value="1"/>
</dbReference>
<gene>
    <name evidence="3" type="ORF">S7711_08354</name>
</gene>
<protein>
    <recommendedName>
        <fullName evidence="5">AMP-dependent synthetase/ligase domain-containing protein</fullName>
    </recommendedName>
</protein>
<dbReference type="InterPro" id="IPR042099">
    <property type="entry name" value="ANL_N_sf"/>
</dbReference>
<dbReference type="OrthoDB" id="6509636at2759"/>
<dbReference type="InterPro" id="IPR045851">
    <property type="entry name" value="AMP-bd_C_sf"/>
</dbReference>
<dbReference type="Gene3D" id="3.40.50.12780">
    <property type="entry name" value="N-terminal domain of ligase-like"/>
    <property type="match status" value="1"/>
</dbReference>
<evidence type="ECO:0000259" key="2">
    <source>
        <dbReference type="Pfam" id="PF13193"/>
    </source>
</evidence>
<evidence type="ECO:0008006" key="5">
    <source>
        <dbReference type="Google" id="ProtNLM"/>
    </source>
</evidence>
<dbReference type="EMBL" id="KL648574">
    <property type="protein sequence ID" value="KEY68501.1"/>
    <property type="molecule type" value="Genomic_DNA"/>
</dbReference>
<accession>A0A084AT72</accession>
<keyword evidence="4" id="KW-1185">Reference proteome</keyword>
<evidence type="ECO:0000259" key="1">
    <source>
        <dbReference type="Pfam" id="PF00501"/>
    </source>
</evidence>
<dbReference type="HOGENOM" id="CLU_000022_59_2_1"/>
<dbReference type="PANTHER" id="PTHR24096">
    <property type="entry name" value="LONG-CHAIN-FATTY-ACID--COA LIGASE"/>
    <property type="match status" value="1"/>
</dbReference>
<evidence type="ECO:0000313" key="3">
    <source>
        <dbReference type="EMBL" id="KEY68501.1"/>
    </source>
</evidence>
<dbReference type="Gene3D" id="3.30.300.30">
    <property type="match status" value="1"/>
</dbReference>
<feature type="domain" description="AMP-dependent synthetase/ligase" evidence="1">
    <location>
        <begin position="49"/>
        <end position="419"/>
    </location>
</feature>
<proteinExistence type="predicted"/>
<organism evidence="3 4">
    <name type="scientific">Stachybotrys chartarum (strain CBS 109288 / IBT 7711)</name>
    <name type="common">Toxic black mold</name>
    <name type="synonym">Stilbospora chartarum</name>
    <dbReference type="NCBI Taxonomy" id="1280523"/>
    <lineage>
        <taxon>Eukaryota</taxon>
        <taxon>Fungi</taxon>
        <taxon>Dikarya</taxon>
        <taxon>Ascomycota</taxon>
        <taxon>Pezizomycotina</taxon>
        <taxon>Sordariomycetes</taxon>
        <taxon>Hypocreomycetidae</taxon>
        <taxon>Hypocreales</taxon>
        <taxon>Stachybotryaceae</taxon>
        <taxon>Stachybotrys</taxon>
    </lineage>
</organism>
<feature type="domain" description="AMP-binding enzyme C-terminal" evidence="2">
    <location>
        <begin position="474"/>
        <end position="555"/>
    </location>
</feature>
<dbReference type="InterPro" id="IPR025110">
    <property type="entry name" value="AMP-bd_C"/>
</dbReference>
<name>A0A084AT72_STACB</name>
<dbReference type="Proteomes" id="UP000028045">
    <property type="component" value="Unassembled WGS sequence"/>
</dbReference>
<sequence length="596" mass="64632">MHFAAPSYVERPEPPPSDIPIHEFLFSDGKYGRHPISSSLPPFTCGITGKAYSAEEVVQRVAHLAQALAAELRVGVNEGTEFDKVIGIFSLNAVDTLTTSWATHRLNGVSAPISPSYSAAELTRQLVAVKCKALFTCTPLAATAIDAAAAAGIPRERIYLIDIPEKACMGVSPPEDLRTLDQLIALGRKLAPLEGMQWDKDQGSKQTAYLCSSSGTSGLPKNVMISHRNVISNCIAFQSYERVYKPEVPEMSLGSLPLSHSYALIGTGHAGLLRGDGLVVLPGFDLLDVLGAIQTYKLSRLWLVPPMVVGLIRASVIANKFDLSSVKHATVGASNLTKDVWQQFSRLFPGCKLAQGYGLTEAAVIVSVQNPQDNLFGSCGYLLPTFEGRLVDEEMKDVGACGKAGELVLRSDSIMLGYLDNQEASSEAFTEDGWLRTGDLFELRKDASGNVHMFFVDRLKELIKVRGMQVSPTELETHLARHPAVADSIVVPIVNEATGELPIAFIVRTPDARNQDEKALKESIHAHFNAEMADYKRLGGGIEFVDALPKTAAGKTQRGTMKQKAKAVYEASRAKAAPVVIQTFEFDTDEEDDDDE</sequence>
<dbReference type="Pfam" id="PF13193">
    <property type="entry name" value="AMP-binding_C"/>
    <property type="match status" value="1"/>
</dbReference>
<reference evidence="3 4" key="1">
    <citation type="journal article" date="2014" name="BMC Genomics">
        <title>Comparative genome sequencing reveals chemotype-specific gene clusters in the toxigenic black mold Stachybotrys.</title>
        <authorList>
            <person name="Semeiks J."/>
            <person name="Borek D."/>
            <person name="Otwinowski Z."/>
            <person name="Grishin N.V."/>
        </authorList>
    </citation>
    <scope>NUCLEOTIDE SEQUENCE [LARGE SCALE GENOMIC DNA]</scope>
    <source>
        <strain evidence="4">CBS 109288 / IBT 7711</strain>
    </source>
</reference>
<dbReference type="AlphaFoldDB" id="A0A084AT72"/>
<dbReference type="InterPro" id="IPR000873">
    <property type="entry name" value="AMP-dep_synth/lig_dom"/>
</dbReference>